<feature type="transmembrane region" description="Helical" evidence="2">
    <location>
        <begin position="158"/>
        <end position="176"/>
    </location>
</feature>
<evidence type="ECO:0000313" key="4">
    <source>
        <dbReference type="Proteomes" id="UP001165085"/>
    </source>
</evidence>
<feature type="transmembrane region" description="Helical" evidence="2">
    <location>
        <begin position="82"/>
        <end position="105"/>
    </location>
</feature>
<organism evidence="3 4">
    <name type="scientific">Triparma strigata</name>
    <dbReference type="NCBI Taxonomy" id="1606541"/>
    <lineage>
        <taxon>Eukaryota</taxon>
        <taxon>Sar</taxon>
        <taxon>Stramenopiles</taxon>
        <taxon>Ochrophyta</taxon>
        <taxon>Bolidophyceae</taxon>
        <taxon>Parmales</taxon>
        <taxon>Triparmaceae</taxon>
        <taxon>Triparma</taxon>
    </lineage>
</organism>
<dbReference type="AlphaFoldDB" id="A0A9W7A1U9"/>
<feature type="transmembrane region" description="Helical" evidence="2">
    <location>
        <begin position="330"/>
        <end position="351"/>
    </location>
</feature>
<accession>A0A9W7A1U9</accession>
<keyword evidence="2" id="KW-0472">Membrane</keyword>
<sequence>MSTFGAKLSPHRPFTLSSPHRPNRNSIEAQCNLEGRANHRRRSMMGRLSGVSDKSHRLSMKRVFTRQSGYTFFSRERTHLMLLNLITCLSLFIFLLGMFGTLLISVGFTQPDTLTLNLSNMYCSIMILSFTSFVVFCVCLMSRAAFQKIKIPRLLRAWWFFNYLAPFLAFFSLSSFDFENTIGLWSEKFWPSSSYLWVRQLFCESDTAETLCKVPTNIYAGGGSDVDAWCLSNYNSTSCYSINVSGLNNMKIFSLVLSITLLTFGLFLLVCFVLIIISLRQLIGTEFITAINLAHAETLGWLIIPVIPSLTAGLLLYLNVSVWLLESQLVYVFFFIYAGFTFLSSVMGLLITHKSANTSTQIRWKLITIKIFMSSSVLSAASAVNILVFGVMFWLDVSATAISESTKVDIACSFDYSSSCTGCPQTCDEWTKDQVLQVLRSSFKVVAALAVILFLYSLANLRTGMSWLRFYKSYRVEYV</sequence>
<evidence type="ECO:0000313" key="3">
    <source>
        <dbReference type="EMBL" id="GMH64364.1"/>
    </source>
</evidence>
<reference evidence="4" key="1">
    <citation type="journal article" date="2023" name="Commun. Biol.">
        <title>Genome analysis of Parmales, the sister group of diatoms, reveals the evolutionary specialization of diatoms from phago-mixotrophs to photoautotrophs.</title>
        <authorList>
            <person name="Ban H."/>
            <person name="Sato S."/>
            <person name="Yoshikawa S."/>
            <person name="Yamada K."/>
            <person name="Nakamura Y."/>
            <person name="Ichinomiya M."/>
            <person name="Sato N."/>
            <person name="Blanc-Mathieu R."/>
            <person name="Endo H."/>
            <person name="Kuwata A."/>
            <person name="Ogata H."/>
        </authorList>
    </citation>
    <scope>NUCLEOTIDE SEQUENCE [LARGE SCALE GENOMIC DNA]</scope>
    <source>
        <strain evidence="4">NIES 3701</strain>
    </source>
</reference>
<keyword evidence="4" id="KW-1185">Reference proteome</keyword>
<proteinExistence type="predicted"/>
<comment type="caution">
    <text evidence="3">The sequence shown here is derived from an EMBL/GenBank/DDBJ whole genome shotgun (WGS) entry which is preliminary data.</text>
</comment>
<feature type="transmembrane region" description="Helical" evidence="2">
    <location>
        <begin position="252"/>
        <end position="277"/>
    </location>
</feature>
<evidence type="ECO:0000256" key="2">
    <source>
        <dbReference type="SAM" id="Phobius"/>
    </source>
</evidence>
<feature type="region of interest" description="Disordered" evidence="1">
    <location>
        <begin position="1"/>
        <end position="26"/>
    </location>
</feature>
<gene>
    <name evidence="3" type="ORF">TrST_g2477</name>
</gene>
<dbReference type="EMBL" id="BRXY01000094">
    <property type="protein sequence ID" value="GMH64364.1"/>
    <property type="molecule type" value="Genomic_DNA"/>
</dbReference>
<feature type="compositionally biased region" description="Polar residues" evidence="1">
    <location>
        <begin position="15"/>
        <end position="26"/>
    </location>
</feature>
<keyword evidence="2" id="KW-1133">Transmembrane helix</keyword>
<name>A0A9W7A1U9_9STRA</name>
<dbReference type="OrthoDB" id="195528at2759"/>
<keyword evidence="2" id="KW-0812">Transmembrane</keyword>
<feature type="transmembrane region" description="Helical" evidence="2">
    <location>
        <begin position="441"/>
        <end position="459"/>
    </location>
</feature>
<protein>
    <submittedName>
        <fullName evidence="3">Uncharacterized protein</fullName>
    </submittedName>
</protein>
<dbReference type="Proteomes" id="UP001165085">
    <property type="component" value="Unassembled WGS sequence"/>
</dbReference>
<feature type="transmembrane region" description="Helical" evidence="2">
    <location>
        <begin position="298"/>
        <end position="318"/>
    </location>
</feature>
<evidence type="ECO:0000256" key="1">
    <source>
        <dbReference type="SAM" id="MobiDB-lite"/>
    </source>
</evidence>
<feature type="transmembrane region" description="Helical" evidence="2">
    <location>
        <begin position="371"/>
        <end position="395"/>
    </location>
</feature>
<feature type="transmembrane region" description="Helical" evidence="2">
    <location>
        <begin position="125"/>
        <end position="146"/>
    </location>
</feature>